<evidence type="ECO:0000313" key="2">
    <source>
        <dbReference type="EMBL" id="MCI56953.1"/>
    </source>
</evidence>
<dbReference type="AlphaFoldDB" id="A0A392T774"/>
<evidence type="ECO:0000256" key="1">
    <source>
        <dbReference type="SAM" id="MobiDB-lite"/>
    </source>
</evidence>
<dbReference type="Proteomes" id="UP000265520">
    <property type="component" value="Unassembled WGS sequence"/>
</dbReference>
<proteinExistence type="predicted"/>
<evidence type="ECO:0000313" key="3">
    <source>
        <dbReference type="Proteomes" id="UP000265520"/>
    </source>
</evidence>
<protein>
    <submittedName>
        <fullName evidence="2">Uncharacterized protein</fullName>
    </submittedName>
</protein>
<feature type="compositionally biased region" description="Polar residues" evidence="1">
    <location>
        <begin position="68"/>
        <end position="81"/>
    </location>
</feature>
<feature type="non-terminal residue" evidence="2">
    <location>
        <position position="81"/>
    </location>
</feature>
<accession>A0A392T774</accession>
<sequence length="81" mass="8668">WPSIGQAYTGSSTTNDGSQPEFTANSGGNGGNNGNRNRSVYGDSDFNTGFKDKEGTSSSLKVDIPKMNGNNYNEWAQTVRL</sequence>
<organism evidence="2 3">
    <name type="scientific">Trifolium medium</name>
    <dbReference type="NCBI Taxonomy" id="97028"/>
    <lineage>
        <taxon>Eukaryota</taxon>
        <taxon>Viridiplantae</taxon>
        <taxon>Streptophyta</taxon>
        <taxon>Embryophyta</taxon>
        <taxon>Tracheophyta</taxon>
        <taxon>Spermatophyta</taxon>
        <taxon>Magnoliopsida</taxon>
        <taxon>eudicotyledons</taxon>
        <taxon>Gunneridae</taxon>
        <taxon>Pentapetalae</taxon>
        <taxon>rosids</taxon>
        <taxon>fabids</taxon>
        <taxon>Fabales</taxon>
        <taxon>Fabaceae</taxon>
        <taxon>Papilionoideae</taxon>
        <taxon>50 kb inversion clade</taxon>
        <taxon>NPAAA clade</taxon>
        <taxon>Hologalegina</taxon>
        <taxon>IRL clade</taxon>
        <taxon>Trifolieae</taxon>
        <taxon>Trifolium</taxon>
    </lineage>
</organism>
<name>A0A392T774_9FABA</name>
<feature type="region of interest" description="Disordered" evidence="1">
    <location>
        <begin position="1"/>
        <end position="81"/>
    </location>
</feature>
<keyword evidence="3" id="KW-1185">Reference proteome</keyword>
<reference evidence="2 3" key="1">
    <citation type="journal article" date="2018" name="Front. Plant Sci.">
        <title>Red Clover (Trifolium pratense) and Zigzag Clover (T. medium) - A Picture of Genomic Similarities and Differences.</title>
        <authorList>
            <person name="Dluhosova J."/>
            <person name="Istvanek J."/>
            <person name="Nedelnik J."/>
            <person name="Repkova J."/>
        </authorList>
    </citation>
    <scope>NUCLEOTIDE SEQUENCE [LARGE SCALE GENOMIC DNA]</scope>
    <source>
        <strain evidence="3">cv. 10/8</strain>
        <tissue evidence="2">Leaf</tissue>
    </source>
</reference>
<dbReference type="EMBL" id="LXQA010521094">
    <property type="protein sequence ID" value="MCI56953.1"/>
    <property type="molecule type" value="Genomic_DNA"/>
</dbReference>
<feature type="compositionally biased region" description="Polar residues" evidence="1">
    <location>
        <begin position="1"/>
        <end position="24"/>
    </location>
</feature>
<feature type="non-terminal residue" evidence="2">
    <location>
        <position position="1"/>
    </location>
</feature>
<comment type="caution">
    <text evidence="2">The sequence shown here is derived from an EMBL/GenBank/DDBJ whole genome shotgun (WGS) entry which is preliminary data.</text>
</comment>